<dbReference type="Gene3D" id="4.10.240.10">
    <property type="entry name" value="Zn(2)-C6 fungal-type DNA-binding domain"/>
    <property type="match status" value="1"/>
</dbReference>
<name>A0A2T2NNE7_CORCC</name>
<dbReference type="InterPro" id="IPR001138">
    <property type="entry name" value="Zn2Cys6_DnaBD"/>
</dbReference>
<sequence>MATVCWALTRLRIRRVKCDETKPECQRCTKTGRKCEGYKHVLKSRDQSPAAAASFRNPSFLVVPQKPHPTSIPRNPSRSISPDSAENRSFFFFQTQTLPKWTEFFDSELWSQKILQLSHSEPAIKHGILALSTMHERFESTSPLFSTKTNDFAFVQYMHAVKHSNDLLTAHQEGKIDLEKVLIACIIFTCYENLAGNYRAANMHLRNGMRILRQHKANVSSERQTSAAAESIAHVLYRFDLQAMTFSDNASPYDYGFENPPDCPRVPDVYTRNLDARNDLVGLLRCMMWISGIANINPHAPEHPIWLRIYTELMGSFEKWESAFDKYSCNIPLHEQGDPKIYAGNTLLKMYTIMARTVVLAGAGMRTEMAWDSFVDSFKTIVDLAETIPPSLSRSQTPSEYSTAPTVKRRPSSFSPSFELSPIVPLFLTACRCRDPVLRRRAIAILLNCRRREGVWDSFGAGMVSLQCVKIEEGIDATVDLGPDNWLPLNPECTDGSQVPEIKRVQDVFVSVNMTERQIGVNYLLRSGETVDRYVKF</sequence>
<reference evidence="9 10" key="1">
    <citation type="journal article" date="2018" name="Front. Microbiol.">
        <title>Genome-Wide Analysis of Corynespora cassiicola Leaf Fall Disease Putative Effectors.</title>
        <authorList>
            <person name="Lopez D."/>
            <person name="Ribeiro S."/>
            <person name="Label P."/>
            <person name="Fumanal B."/>
            <person name="Venisse J.S."/>
            <person name="Kohler A."/>
            <person name="de Oliveira R.R."/>
            <person name="Labutti K."/>
            <person name="Lipzen A."/>
            <person name="Lail K."/>
            <person name="Bauer D."/>
            <person name="Ohm R.A."/>
            <person name="Barry K.W."/>
            <person name="Spatafora J."/>
            <person name="Grigoriev I.V."/>
            <person name="Martin F.M."/>
            <person name="Pujade-Renaud V."/>
        </authorList>
    </citation>
    <scope>NUCLEOTIDE SEQUENCE [LARGE SCALE GENOMIC DNA]</scope>
    <source>
        <strain evidence="9 10">Philippines</strain>
    </source>
</reference>
<dbReference type="Pfam" id="PF11951">
    <property type="entry name" value="Fungal_trans_2"/>
    <property type="match status" value="1"/>
</dbReference>
<dbReference type="GO" id="GO:0000981">
    <property type="term" value="F:DNA-binding transcription factor activity, RNA polymerase II-specific"/>
    <property type="evidence" value="ECO:0007669"/>
    <property type="project" value="InterPro"/>
</dbReference>
<keyword evidence="2" id="KW-0862">Zinc</keyword>
<dbReference type="InterPro" id="IPR021858">
    <property type="entry name" value="Fun_TF"/>
</dbReference>
<dbReference type="EMBL" id="KZ678135">
    <property type="protein sequence ID" value="PSN66806.1"/>
    <property type="molecule type" value="Genomic_DNA"/>
</dbReference>
<keyword evidence="6" id="KW-0539">Nucleus</keyword>
<dbReference type="InterPro" id="IPR036864">
    <property type="entry name" value="Zn2-C6_fun-type_DNA-bd_sf"/>
</dbReference>
<dbReference type="GO" id="GO:0003677">
    <property type="term" value="F:DNA binding"/>
    <property type="evidence" value="ECO:0007669"/>
    <property type="project" value="UniProtKB-KW"/>
</dbReference>
<keyword evidence="1" id="KW-0479">Metal-binding</keyword>
<dbReference type="Proteomes" id="UP000240883">
    <property type="component" value="Unassembled WGS sequence"/>
</dbReference>
<dbReference type="CDD" id="cd00067">
    <property type="entry name" value="GAL4"/>
    <property type="match status" value="1"/>
</dbReference>
<dbReference type="PANTHER" id="PTHR36206">
    <property type="entry name" value="ASPERCRYPTIN BIOSYNTHESIS CLUSTER-SPECIFIC TRANSCRIPTION REGULATOR ATNN-RELATED"/>
    <property type="match status" value="1"/>
</dbReference>
<evidence type="ECO:0000259" key="8">
    <source>
        <dbReference type="Pfam" id="PF00172"/>
    </source>
</evidence>
<dbReference type="STRING" id="1448308.A0A2T2NNE7"/>
<evidence type="ECO:0000256" key="2">
    <source>
        <dbReference type="ARBA" id="ARBA00022833"/>
    </source>
</evidence>
<protein>
    <recommendedName>
        <fullName evidence="8">Zn(2)-C6 fungal-type domain-containing protein</fullName>
    </recommendedName>
</protein>
<dbReference type="PANTHER" id="PTHR36206:SF4">
    <property type="entry name" value="HYPOTHETICAL CONSERVED PROTEIN (EUROFUNG)-RELATED"/>
    <property type="match status" value="1"/>
</dbReference>
<feature type="compositionally biased region" description="Low complexity" evidence="7">
    <location>
        <begin position="69"/>
        <end position="82"/>
    </location>
</feature>
<dbReference type="SUPFAM" id="SSF57701">
    <property type="entry name" value="Zn2/Cys6 DNA-binding domain"/>
    <property type="match status" value="1"/>
</dbReference>
<keyword evidence="5" id="KW-0804">Transcription</keyword>
<proteinExistence type="predicted"/>
<dbReference type="Pfam" id="PF00172">
    <property type="entry name" value="Zn_clus"/>
    <property type="match status" value="1"/>
</dbReference>
<evidence type="ECO:0000313" key="10">
    <source>
        <dbReference type="Proteomes" id="UP000240883"/>
    </source>
</evidence>
<keyword evidence="4" id="KW-0238">DNA-binding</keyword>
<feature type="domain" description="Zn(2)-C6 fungal-type" evidence="8">
    <location>
        <begin position="12"/>
        <end position="40"/>
    </location>
</feature>
<dbReference type="GO" id="GO:0008270">
    <property type="term" value="F:zinc ion binding"/>
    <property type="evidence" value="ECO:0007669"/>
    <property type="project" value="InterPro"/>
</dbReference>
<evidence type="ECO:0000256" key="3">
    <source>
        <dbReference type="ARBA" id="ARBA00023015"/>
    </source>
</evidence>
<evidence type="ECO:0000256" key="6">
    <source>
        <dbReference type="ARBA" id="ARBA00023242"/>
    </source>
</evidence>
<dbReference type="InterPro" id="IPR052360">
    <property type="entry name" value="Transcr_Regulatory_Proteins"/>
</dbReference>
<feature type="region of interest" description="Disordered" evidence="7">
    <location>
        <begin position="392"/>
        <end position="416"/>
    </location>
</feature>
<gene>
    <name evidence="9" type="ORF">BS50DRAFT_493967</name>
</gene>
<evidence type="ECO:0000256" key="5">
    <source>
        <dbReference type="ARBA" id="ARBA00023163"/>
    </source>
</evidence>
<keyword evidence="10" id="KW-1185">Reference proteome</keyword>
<evidence type="ECO:0000256" key="1">
    <source>
        <dbReference type="ARBA" id="ARBA00022723"/>
    </source>
</evidence>
<evidence type="ECO:0000256" key="4">
    <source>
        <dbReference type="ARBA" id="ARBA00023125"/>
    </source>
</evidence>
<feature type="compositionally biased region" description="Polar residues" evidence="7">
    <location>
        <begin position="392"/>
        <end position="405"/>
    </location>
</feature>
<feature type="region of interest" description="Disordered" evidence="7">
    <location>
        <begin position="61"/>
        <end position="83"/>
    </location>
</feature>
<accession>A0A2T2NNE7</accession>
<dbReference type="AlphaFoldDB" id="A0A2T2NNE7"/>
<evidence type="ECO:0000256" key="7">
    <source>
        <dbReference type="SAM" id="MobiDB-lite"/>
    </source>
</evidence>
<dbReference type="OrthoDB" id="3172332at2759"/>
<keyword evidence="3" id="KW-0805">Transcription regulation</keyword>
<evidence type="ECO:0000313" key="9">
    <source>
        <dbReference type="EMBL" id="PSN66806.1"/>
    </source>
</evidence>
<organism evidence="9 10">
    <name type="scientific">Corynespora cassiicola Philippines</name>
    <dbReference type="NCBI Taxonomy" id="1448308"/>
    <lineage>
        <taxon>Eukaryota</taxon>
        <taxon>Fungi</taxon>
        <taxon>Dikarya</taxon>
        <taxon>Ascomycota</taxon>
        <taxon>Pezizomycotina</taxon>
        <taxon>Dothideomycetes</taxon>
        <taxon>Pleosporomycetidae</taxon>
        <taxon>Pleosporales</taxon>
        <taxon>Corynesporascaceae</taxon>
        <taxon>Corynespora</taxon>
    </lineage>
</organism>